<evidence type="ECO:0000259" key="3">
    <source>
        <dbReference type="Pfam" id="PF01683"/>
    </source>
</evidence>
<dbReference type="Pfam" id="PF01683">
    <property type="entry name" value="EB"/>
    <property type="match status" value="1"/>
</dbReference>
<sequence length="1177" mass="130539">MPGPKRRPTVKPIPEQDPSTLLREHMVKKIDAHNMLVSEYDVVDRQRPLPCWKRDLKIPRWLLLVLVSLTVVVFTGFILFTAVVTLKKETNGGPCKSNSDCRQDLGLMCNNYRCGCAYSHFWSDTYQICERRRMINRTCVDDSMCDSLASLECENVTLSSGGYQAQCQCKTSMSWSGYSCVYQLKYNKTCTLNANCDSSRYLFCDASIGGYCNCNVSMFWNGGTSNTGTCEYKRTVGQYCYPYDNSWCDDTGPVGQGLTCTAYTNPYGSEYGVCQCSKYQYYNGTASLGNGYCVNQHLYNQSCTSTSQCDYRVNLICSNNLCTCPSSTNYDSGMSINGGAGYCTPAQGYMDNCTASLTCSSSQSLYCDYTYYGGVSASGKCLCNSSWSYWDGTTCASKLSIGGECSSNINCISSDGLFCSNYTKSIGTCDCDSSHYWNYTCEIKQYYNTSCTSSYVCDDNRGLQCQGLGGSMFQKCDCYNASYIWDSLYVTRTNACILKLGYNQTTCYGNLECQDFNYLVCNGSKCACLYTDYWDGGRCQPKRNYTDPCSFTYQCRDFGPVNLICIMGTTVPPVLQCLCNATSFWDDCQQACIVSKKIYQSCTLTANCSSNECDKTANLQCLNGSLTSSGWCNCTSLQWWNGSYCRDKGVPAWGSNSSALCNSSYQCADYNLVSCPLGASWPSLNSTCECATTKYWNGLTCLDRVMYGQACTLWNTSPVNTSTCLNAAGAGLLCSSNCTAGTCTGGTCYCPTKTNWNATFLIFFHTSFDTFVTINADMIMNKNKILIWLKEFKCDWLPQNVSNDNCLLRLLTNKIDELEQLLIHEKDTSIEERHERVNTTTSDINQRFISIQESREPFVFVTPSNKRIQIDDDDEKNENNSRPRIRIKRINLAEAELYLPTAWILGKAKSKSGRKKGKKTISAIVLNGNKSKINTQTNKSTLSSISDTNISANPSTAKRPVGRPRKTLPCPSSSSLTSTQPTNNDKKKSKRKLRAIDAEDDDLVTVGNLFRANSLNGEIGCEQISRFMGQNGLLSQIRKTSETMMNNEGDSPFKLQVQQTSNDDIFIPLTPITHIKKTTESTSAMEVLNHIEDQASTNHEPGFNHAIENNDNESLFATLNLTRDISFDSSSTTDKAQNINYSDCIEDISNDGVDPPPPPTATTTLSPANLSHLSVTT</sequence>
<evidence type="ECO:0000256" key="2">
    <source>
        <dbReference type="SAM" id="Phobius"/>
    </source>
</evidence>
<comment type="caution">
    <text evidence="4">The sequence shown here is derived from an EMBL/GenBank/DDBJ whole genome shotgun (WGS) entry which is preliminary data.</text>
</comment>
<feature type="domain" description="EB" evidence="3">
    <location>
        <begin position="290"/>
        <end position="329"/>
    </location>
</feature>
<keyword evidence="2" id="KW-0812">Transmembrane</keyword>
<feature type="region of interest" description="Disordered" evidence="1">
    <location>
        <begin position="934"/>
        <end position="994"/>
    </location>
</feature>
<reference evidence="4" key="1">
    <citation type="submission" date="2021-02" db="EMBL/GenBank/DDBJ databases">
        <authorList>
            <person name="Nowell W R."/>
        </authorList>
    </citation>
    <scope>NUCLEOTIDE SEQUENCE</scope>
</reference>
<gene>
    <name evidence="4" type="ORF">KQP761_LOCUS28352</name>
</gene>
<dbReference type="PANTHER" id="PTHR39069:SF8">
    <property type="entry name" value="FI17111P1"/>
    <property type="match status" value="1"/>
</dbReference>
<accession>A0A816DY56</accession>
<protein>
    <recommendedName>
        <fullName evidence="3">EB domain-containing protein</fullName>
    </recommendedName>
</protein>
<feature type="compositionally biased region" description="Low complexity" evidence="1">
    <location>
        <begin position="967"/>
        <end position="982"/>
    </location>
</feature>
<dbReference type="InterPro" id="IPR006149">
    <property type="entry name" value="EB_dom"/>
</dbReference>
<evidence type="ECO:0000256" key="1">
    <source>
        <dbReference type="SAM" id="MobiDB-lite"/>
    </source>
</evidence>
<dbReference type="EMBL" id="CAJNOW010015555">
    <property type="protein sequence ID" value="CAF1642653.1"/>
    <property type="molecule type" value="Genomic_DNA"/>
</dbReference>
<dbReference type="Proteomes" id="UP000663834">
    <property type="component" value="Unassembled WGS sequence"/>
</dbReference>
<keyword evidence="2" id="KW-0472">Membrane</keyword>
<proteinExistence type="predicted"/>
<keyword evidence="2" id="KW-1133">Transmembrane helix</keyword>
<dbReference type="AlphaFoldDB" id="A0A816DY56"/>
<feature type="compositionally biased region" description="Polar residues" evidence="1">
    <location>
        <begin position="1165"/>
        <end position="1177"/>
    </location>
</feature>
<evidence type="ECO:0000313" key="4">
    <source>
        <dbReference type="EMBL" id="CAF1642653.1"/>
    </source>
</evidence>
<dbReference type="OrthoDB" id="504708at2759"/>
<evidence type="ECO:0000313" key="5">
    <source>
        <dbReference type="Proteomes" id="UP000663834"/>
    </source>
</evidence>
<dbReference type="PANTHER" id="PTHR39069">
    <property type="entry name" value="ECDYSONE-INDUCIBLE GENE E1, ISOFORM A"/>
    <property type="match status" value="1"/>
</dbReference>
<feature type="region of interest" description="Disordered" evidence="1">
    <location>
        <begin position="1146"/>
        <end position="1177"/>
    </location>
</feature>
<feature type="transmembrane region" description="Helical" evidence="2">
    <location>
        <begin position="61"/>
        <end position="86"/>
    </location>
</feature>
<organism evidence="4 5">
    <name type="scientific">Rotaria magnacalcarata</name>
    <dbReference type="NCBI Taxonomy" id="392030"/>
    <lineage>
        <taxon>Eukaryota</taxon>
        <taxon>Metazoa</taxon>
        <taxon>Spiralia</taxon>
        <taxon>Gnathifera</taxon>
        <taxon>Rotifera</taxon>
        <taxon>Eurotatoria</taxon>
        <taxon>Bdelloidea</taxon>
        <taxon>Philodinida</taxon>
        <taxon>Philodinidae</taxon>
        <taxon>Rotaria</taxon>
    </lineage>
</organism>
<name>A0A816DY56_9BILA</name>
<feature type="compositionally biased region" description="Polar residues" evidence="1">
    <location>
        <begin position="934"/>
        <end position="956"/>
    </location>
</feature>